<dbReference type="HOGENOM" id="CLU_087349_0_0_1"/>
<dbReference type="InterPro" id="IPR051371">
    <property type="entry name" value="Ras_palmitoyltransferase"/>
</dbReference>
<keyword evidence="6" id="KW-0472">Membrane</keyword>
<dbReference type="GO" id="GO:0016409">
    <property type="term" value="F:palmitoyltransferase activity"/>
    <property type="evidence" value="ECO:0007669"/>
    <property type="project" value="EnsemblFungi"/>
</dbReference>
<evidence type="ECO:0000259" key="7">
    <source>
        <dbReference type="Pfam" id="PF10256"/>
    </source>
</evidence>
<sequence length="222" mass="25067">MNSTLVSSSLHKDAENPTLKQALFFNYHEFSVTRYADLGEDQETEHQDDQALCITHFPNVHCALGSVRFQETRLVRIPRRFETTVDVPAFSTQLPGQEPAALVDNADNVNFVPRGVYQGQIYGMSSVSPLSGLMTDAEFQEVVETVNGYLVKAYTSTAGWNLFNSFMDIFTFQLWSNVAVKIFQSPLVALENYVYELNTSPKFQERKLQLISPRKSGYLSVC</sequence>
<dbReference type="STRING" id="1245769.A0A0C7NA07"/>
<feature type="domain" description="Golgin subfamily A member 7/ERF4" evidence="7">
    <location>
        <begin position="75"/>
        <end position="222"/>
    </location>
</feature>
<dbReference type="InterPro" id="IPR019383">
    <property type="entry name" value="Golgin_A_7/ERF4"/>
</dbReference>
<evidence type="ECO:0000256" key="4">
    <source>
        <dbReference type="ARBA" id="ARBA00018463"/>
    </source>
</evidence>
<comment type="subcellular location">
    <subcellularLocation>
        <location evidence="1">Endoplasmic reticulum membrane</location>
        <topology evidence="1">Peripheral membrane protein</topology>
    </subcellularLocation>
</comment>
<dbReference type="GeneID" id="34688264"/>
<evidence type="ECO:0000256" key="3">
    <source>
        <dbReference type="ARBA" id="ARBA00011396"/>
    </source>
</evidence>
<dbReference type="Proteomes" id="UP000054304">
    <property type="component" value="Unassembled WGS sequence"/>
</dbReference>
<evidence type="ECO:0000256" key="5">
    <source>
        <dbReference type="ARBA" id="ARBA00022824"/>
    </source>
</evidence>
<gene>
    <name evidence="8" type="ORF">LALA0_S13e01024g</name>
</gene>
<protein>
    <recommendedName>
        <fullName evidence="4">Ras modification protein ERF4</fullName>
    </recommendedName>
</protein>
<evidence type="ECO:0000313" key="8">
    <source>
        <dbReference type="EMBL" id="CEP64701.1"/>
    </source>
</evidence>
<dbReference type="GO" id="GO:0005789">
    <property type="term" value="C:endoplasmic reticulum membrane"/>
    <property type="evidence" value="ECO:0007669"/>
    <property type="project" value="UniProtKB-SubCell"/>
</dbReference>
<proteinExistence type="inferred from homology"/>
<dbReference type="PANTHER" id="PTHR13254:SF0">
    <property type="entry name" value="GOLGIN SUBFAMILY A MEMBER 7_ERF4 DOMAIN-CONTAINING PROTEIN"/>
    <property type="match status" value="1"/>
</dbReference>
<dbReference type="EMBL" id="LN736372">
    <property type="protein sequence ID" value="CEP64701.1"/>
    <property type="molecule type" value="Genomic_DNA"/>
</dbReference>
<dbReference type="AlphaFoldDB" id="A0A0C7NA07"/>
<evidence type="ECO:0000256" key="1">
    <source>
        <dbReference type="ARBA" id="ARBA00004406"/>
    </source>
</evidence>
<dbReference type="Pfam" id="PF10256">
    <property type="entry name" value="Erf4"/>
    <property type="match status" value="1"/>
</dbReference>
<dbReference type="GO" id="GO:0031211">
    <property type="term" value="C:endoplasmic reticulum palmitoyltransferase complex"/>
    <property type="evidence" value="ECO:0007669"/>
    <property type="project" value="EnsemblFungi"/>
</dbReference>
<dbReference type="RefSeq" id="XP_022630905.1">
    <property type="nucleotide sequence ID" value="XM_022772621.1"/>
</dbReference>
<comment type="similarity">
    <text evidence="2">Belongs to the ERF4 family.</text>
</comment>
<dbReference type="PANTHER" id="PTHR13254">
    <property type="entry name" value="GOLGI AUTOANTIGEN, GOLGIN SUBFAMILY A, 7"/>
    <property type="match status" value="1"/>
</dbReference>
<keyword evidence="5" id="KW-0256">Endoplasmic reticulum</keyword>
<accession>A0A0C7NA07</accession>
<organism evidence="8 9">
    <name type="scientific">Lachancea lanzarotensis</name>
    <dbReference type="NCBI Taxonomy" id="1245769"/>
    <lineage>
        <taxon>Eukaryota</taxon>
        <taxon>Fungi</taxon>
        <taxon>Dikarya</taxon>
        <taxon>Ascomycota</taxon>
        <taxon>Saccharomycotina</taxon>
        <taxon>Saccharomycetes</taxon>
        <taxon>Saccharomycetales</taxon>
        <taxon>Saccharomycetaceae</taxon>
        <taxon>Lachancea</taxon>
    </lineage>
</organism>
<dbReference type="GO" id="GO:0006612">
    <property type="term" value="P:protein targeting to membrane"/>
    <property type="evidence" value="ECO:0007669"/>
    <property type="project" value="EnsemblFungi"/>
</dbReference>
<evidence type="ECO:0000313" key="9">
    <source>
        <dbReference type="Proteomes" id="UP000054304"/>
    </source>
</evidence>
<evidence type="ECO:0000256" key="6">
    <source>
        <dbReference type="ARBA" id="ARBA00023136"/>
    </source>
</evidence>
<evidence type="ECO:0000256" key="2">
    <source>
        <dbReference type="ARBA" id="ARBA00007732"/>
    </source>
</evidence>
<dbReference type="OrthoDB" id="5377273at2759"/>
<keyword evidence="9" id="KW-1185">Reference proteome</keyword>
<name>A0A0C7NA07_9SACH</name>
<reference evidence="8 9" key="1">
    <citation type="submission" date="2014-12" db="EMBL/GenBank/DDBJ databases">
        <authorList>
            <person name="Neuveglise Cecile"/>
        </authorList>
    </citation>
    <scope>NUCLEOTIDE SEQUENCE [LARGE SCALE GENOMIC DNA]</scope>
    <source>
        <strain evidence="8 9">CBS 12615</strain>
    </source>
</reference>
<comment type="subunit">
    <text evidence="3">Interacts with ERF2.</text>
</comment>